<evidence type="ECO:0000313" key="2">
    <source>
        <dbReference type="Proteomes" id="UP000474024"/>
    </source>
</evidence>
<name>A0A6L5YTH7_9FIRM</name>
<dbReference type="Proteomes" id="UP000474024">
    <property type="component" value="Unassembled WGS sequence"/>
</dbReference>
<evidence type="ECO:0000313" key="1">
    <source>
        <dbReference type="EMBL" id="MST75658.1"/>
    </source>
</evidence>
<keyword evidence="2" id="KW-1185">Reference proteome</keyword>
<dbReference type="PROSITE" id="PS51257">
    <property type="entry name" value="PROKAR_LIPOPROTEIN"/>
    <property type="match status" value="1"/>
</dbReference>
<dbReference type="SUPFAM" id="SSF52058">
    <property type="entry name" value="L domain-like"/>
    <property type="match status" value="1"/>
</dbReference>
<comment type="caution">
    <text evidence="1">The sequence shown here is derived from an EMBL/GenBank/DDBJ whole genome shotgun (WGS) entry which is preliminary data.</text>
</comment>
<dbReference type="Gene3D" id="3.80.10.10">
    <property type="entry name" value="Ribonuclease Inhibitor"/>
    <property type="match status" value="1"/>
</dbReference>
<dbReference type="InterPro" id="IPR032675">
    <property type="entry name" value="LRR_dom_sf"/>
</dbReference>
<protein>
    <submittedName>
        <fullName evidence="1">Leucine-rich repeat domain-containing protein</fullName>
    </submittedName>
</protein>
<dbReference type="Pfam" id="PF13306">
    <property type="entry name" value="LRR_5"/>
    <property type="match status" value="1"/>
</dbReference>
<dbReference type="AlphaFoldDB" id="A0A6L5YTH7"/>
<reference evidence="1 2" key="1">
    <citation type="submission" date="2019-08" db="EMBL/GenBank/DDBJ databases">
        <title>In-depth cultivation of the pig gut microbiome towards novel bacterial diversity and tailored functional studies.</title>
        <authorList>
            <person name="Wylensek D."/>
            <person name="Hitch T.C.A."/>
            <person name="Clavel T."/>
        </authorList>
    </citation>
    <scope>NUCLEOTIDE SEQUENCE [LARGE SCALE GENOMIC DNA]</scope>
    <source>
        <strain evidence="1 2">MUC/MUC-530-WT-4D</strain>
    </source>
</reference>
<organism evidence="1 2">
    <name type="scientific">Roseburia porci</name>
    <dbReference type="NCBI Taxonomy" id="2605790"/>
    <lineage>
        <taxon>Bacteria</taxon>
        <taxon>Bacillati</taxon>
        <taxon>Bacillota</taxon>
        <taxon>Clostridia</taxon>
        <taxon>Lachnospirales</taxon>
        <taxon>Lachnospiraceae</taxon>
        <taxon>Roseburia</taxon>
    </lineage>
</organism>
<dbReference type="EMBL" id="VUNI01000023">
    <property type="protein sequence ID" value="MST75658.1"/>
    <property type="molecule type" value="Genomic_DNA"/>
</dbReference>
<dbReference type="InterPro" id="IPR026906">
    <property type="entry name" value="LRR_5"/>
</dbReference>
<accession>A0A6L5YTH7</accession>
<proteinExistence type="predicted"/>
<sequence>MHTRKRKGDKKMLKKFMVLAIGVIMVAGIMTGCGSKKSDEELQKDIINSAIDKADQVPATGDTNEDYEKGDFKYNSAGEIIGLTDEGNEKETITIPKGKNVISTLLTRKSKAKELNFEGSVDPDYDMSYMSDPHSNLEKVVYPEGIETVSREFAYCSKLKEVVLPSSVKELEGFAFSDAESLEKINLEDTQIEIVRQGTFLDCEKMTEIHLPDTVKKILEYAIPKNVVDIYIADNTEGGWFSDDIIHDNEGTKVRIHMKQGSASDQYYAKTFSESTKFEVVYD</sequence>
<gene>
    <name evidence="1" type="ORF">FYJ75_11660</name>
</gene>